<name>A0A660HSR1_9EURY</name>
<dbReference type="KEGG" id="mfz:AOB57_008170"/>
<keyword evidence="2" id="KW-1185">Reference proteome</keyword>
<evidence type="ECO:0000313" key="2">
    <source>
        <dbReference type="Proteomes" id="UP000053087"/>
    </source>
</evidence>
<dbReference type="AlphaFoldDB" id="A0A660HSR1"/>
<sequence>MACLLDLKVLTPNPIWREKHKLFKRKFDHKPFQKKLERKPFEKRFYRKRHDGVVKRRNGW</sequence>
<dbReference type="Proteomes" id="UP000053087">
    <property type="component" value="Chromosome"/>
</dbReference>
<organism evidence="1 2">
    <name type="scientific">Methanosarcina flavescens</name>
    <dbReference type="NCBI Taxonomy" id="1715806"/>
    <lineage>
        <taxon>Archaea</taxon>
        <taxon>Methanobacteriati</taxon>
        <taxon>Methanobacteriota</taxon>
        <taxon>Stenosarchaea group</taxon>
        <taxon>Methanomicrobia</taxon>
        <taxon>Methanosarcinales</taxon>
        <taxon>Methanosarcinaceae</taxon>
        <taxon>Methanosarcina</taxon>
    </lineage>
</organism>
<proteinExistence type="predicted"/>
<gene>
    <name evidence="1" type="ORF">AOB57_008170</name>
</gene>
<protein>
    <submittedName>
        <fullName evidence="1">Uncharacterized protein</fullName>
    </submittedName>
</protein>
<dbReference type="EMBL" id="CP032683">
    <property type="protein sequence ID" value="AYK15179.1"/>
    <property type="molecule type" value="Genomic_DNA"/>
</dbReference>
<reference evidence="1 2" key="1">
    <citation type="journal article" date="2016" name="Int. J. Syst. Evol. Microbiol.">
        <title>Methanosarcina flavescens sp. nov., a methanogenic archaeon isolated from a full-scale anaerobic digester.</title>
        <authorList>
            <person name="Kern T."/>
            <person name="Fischer M.A."/>
            <person name="Deppenmeier U."/>
            <person name="Schmitz R.A."/>
            <person name="Rother M."/>
        </authorList>
    </citation>
    <scope>NUCLEOTIDE SEQUENCE [LARGE SCALE GENOMIC DNA]</scope>
    <source>
        <strain evidence="1 2">E03.2</strain>
    </source>
</reference>
<accession>A0A660HSR1</accession>
<evidence type="ECO:0000313" key="1">
    <source>
        <dbReference type="EMBL" id="AYK15179.1"/>
    </source>
</evidence>